<gene>
    <name evidence="5" type="ORF">PM10SUCC1_00020</name>
</gene>
<dbReference type="SUPFAM" id="SSF46785">
    <property type="entry name" value="Winged helix' DNA-binding domain"/>
    <property type="match status" value="1"/>
</dbReference>
<evidence type="ECO:0000313" key="6">
    <source>
        <dbReference type="Proteomes" id="UP001144471"/>
    </source>
</evidence>
<evidence type="ECO:0000256" key="2">
    <source>
        <dbReference type="ARBA" id="ARBA00023125"/>
    </source>
</evidence>
<dbReference type="InterPro" id="IPR014710">
    <property type="entry name" value="RmlC-like_jellyroll"/>
</dbReference>
<comment type="caution">
    <text evidence="5">The sequence shown here is derived from an EMBL/GenBank/DDBJ whole genome shotgun (WGS) entry which is preliminary data.</text>
</comment>
<reference evidence="5" key="1">
    <citation type="submission" date="2022-12" db="EMBL/GenBank/DDBJ databases">
        <title>Reference genome sequencing for broad-spectrum identification of bacterial and archaeal isolates by mass spectrometry.</title>
        <authorList>
            <person name="Sekiguchi Y."/>
            <person name="Tourlousse D.M."/>
        </authorList>
    </citation>
    <scope>NUCLEOTIDE SEQUENCE</scope>
    <source>
        <strain evidence="5">10succ1</strain>
    </source>
</reference>
<dbReference type="InterPro" id="IPR012318">
    <property type="entry name" value="HTH_CRP"/>
</dbReference>
<evidence type="ECO:0000256" key="1">
    <source>
        <dbReference type="ARBA" id="ARBA00023015"/>
    </source>
</evidence>
<dbReference type="Proteomes" id="UP001144471">
    <property type="component" value="Unassembled WGS sequence"/>
</dbReference>
<dbReference type="GO" id="GO:0006355">
    <property type="term" value="P:regulation of DNA-templated transcription"/>
    <property type="evidence" value="ECO:0007669"/>
    <property type="project" value="InterPro"/>
</dbReference>
<accession>A0A9W6GI56</accession>
<dbReference type="Pfam" id="PF13545">
    <property type="entry name" value="HTH_Crp_2"/>
    <property type="match status" value="1"/>
</dbReference>
<dbReference type="Gene3D" id="2.60.120.10">
    <property type="entry name" value="Jelly Rolls"/>
    <property type="match status" value="1"/>
</dbReference>
<dbReference type="InterPro" id="IPR036390">
    <property type="entry name" value="WH_DNA-bd_sf"/>
</dbReference>
<dbReference type="InterPro" id="IPR018490">
    <property type="entry name" value="cNMP-bd_dom_sf"/>
</dbReference>
<sequence length="221" mass="25844">MISESLCKLELKELIGTSFERAVKVYNLKKGEMIFDSELKKGGAIYVVEGRIQSLLYTPEGGEFYINSFEGDICGINFSLFKNYGSEDNFMDIDVVAKEDSVVLSLPFDRVEEMDLEDGVKNQTLKKIALMGMKEHFQHSKYLVYRNVYSNEEFVIKYLEEYENDRIRDTKDLAEVLNISLRSLQRVLKKFYQLGFIENTEGHIRLKDREGMEEYKKKFIK</sequence>
<evidence type="ECO:0000313" key="5">
    <source>
        <dbReference type="EMBL" id="GLI54487.1"/>
    </source>
</evidence>
<feature type="domain" description="HTH crp-type" evidence="4">
    <location>
        <begin position="171"/>
        <end position="215"/>
    </location>
</feature>
<dbReference type="SUPFAM" id="SSF51206">
    <property type="entry name" value="cAMP-binding domain-like"/>
    <property type="match status" value="1"/>
</dbReference>
<dbReference type="InterPro" id="IPR036388">
    <property type="entry name" value="WH-like_DNA-bd_sf"/>
</dbReference>
<keyword evidence="3" id="KW-0804">Transcription</keyword>
<dbReference type="GO" id="GO:0003677">
    <property type="term" value="F:DNA binding"/>
    <property type="evidence" value="ECO:0007669"/>
    <property type="project" value="UniProtKB-KW"/>
</dbReference>
<evidence type="ECO:0000259" key="4">
    <source>
        <dbReference type="Pfam" id="PF13545"/>
    </source>
</evidence>
<dbReference type="RefSeq" id="WP_281832105.1">
    <property type="nucleotide sequence ID" value="NZ_BSDY01000001.1"/>
</dbReference>
<proteinExistence type="predicted"/>
<organism evidence="5 6">
    <name type="scientific">Propionigenium maris DSM 9537</name>
    <dbReference type="NCBI Taxonomy" id="1123000"/>
    <lineage>
        <taxon>Bacteria</taxon>
        <taxon>Fusobacteriati</taxon>
        <taxon>Fusobacteriota</taxon>
        <taxon>Fusobacteriia</taxon>
        <taxon>Fusobacteriales</taxon>
        <taxon>Fusobacteriaceae</taxon>
        <taxon>Propionigenium</taxon>
    </lineage>
</organism>
<keyword evidence="2" id="KW-0238">DNA-binding</keyword>
<protein>
    <recommendedName>
        <fullName evidence="4">HTH crp-type domain-containing protein</fullName>
    </recommendedName>
</protein>
<dbReference type="AlphaFoldDB" id="A0A9W6GI56"/>
<dbReference type="EMBL" id="BSDY01000001">
    <property type="protein sequence ID" value="GLI54487.1"/>
    <property type="molecule type" value="Genomic_DNA"/>
</dbReference>
<name>A0A9W6GI56_9FUSO</name>
<evidence type="ECO:0000256" key="3">
    <source>
        <dbReference type="ARBA" id="ARBA00023163"/>
    </source>
</evidence>
<dbReference type="Gene3D" id="1.10.10.10">
    <property type="entry name" value="Winged helix-like DNA-binding domain superfamily/Winged helix DNA-binding domain"/>
    <property type="match status" value="1"/>
</dbReference>
<keyword evidence="1" id="KW-0805">Transcription regulation</keyword>
<keyword evidence="6" id="KW-1185">Reference proteome</keyword>